<comment type="cofactor">
    <cofactor evidence="1">
        <name>Ca(2+)</name>
        <dbReference type="ChEBI" id="CHEBI:29108"/>
    </cofactor>
</comment>
<evidence type="ECO:0000256" key="3">
    <source>
        <dbReference type="ARBA" id="ARBA00022723"/>
    </source>
</evidence>
<keyword evidence="4" id="KW-0732">Signal</keyword>
<dbReference type="Proteomes" id="UP000035268">
    <property type="component" value="Chromosome"/>
</dbReference>
<dbReference type="InterPro" id="IPR000917">
    <property type="entry name" value="Sulfatase_N"/>
</dbReference>
<dbReference type="CDD" id="cd16144">
    <property type="entry name" value="ARS_like"/>
    <property type="match status" value="1"/>
</dbReference>
<keyword evidence="5 8" id="KW-0378">Hydrolase</keyword>
<evidence type="ECO:0000256" key="1">
    <source>
        <dbReference type="ARBA" id="ARBA00001913"/>
    </source>
</evidence>
<dbReference type="InterPro" id="IPR050738">
    <property type="entry name" value="Sulfatase"/>
</dbReference>
<gene>
    <name evidence="8" type="primary">atsA_25</name>
    <name evidence="8" type="ORF">L21SP4_01927</name>
</gene>
<evidence type="ECO:0000256" key="5">
    <source>
        <dbReference type="ARBA" id="ARBA00022801"/>
    </source>
</evidence>
<feature type="domain" description="Sulfatase N-terminal" evidence="7">
    <location>
        <begin position="29"/>
        <end position="371"/>
    </location>
</feature>
<dbReference type="Pfam" id="PF00884">
    <property type="entry name" value="Sulfatase"/>
    <property type="match status" value="1"/>
</dbReference>
<dbReference type="PATRIC" id="fig|1609981.3.peg.2002"/>
<dbReference type="PANTHER" id="PTHR42693">
    <property type="entry name" value="ARYLSULFATASE FAMILY MEMBER"/>
    <property type="match status" value="1"/>
</dbReference>
<evidence type="ECO:0000313" key="8">
    <source>
        <dbReference type="EMBL" id="AKJ65162.1"/>
    </source>
</evidence>
<dbReference type="SUPFAM" id="SSF53649">
    <property type="entry name" value="Alkaline phosphatase-like"/>
    <property type="match status" value="1"/>
</dbReference>
<dbReference type="GO" id="GO:0046872">
    <property type="term" value="F:metal ion binding"/>
    <property type="evidence" value="ECO:0007669"/>
    <property type="project" value="UniProtKB-KW"/>
</dbReference>
<dbReference type="Gene3D" id="3.30.1120.10">
    <property type="match status" value="1"/>
</dbReference>
<dbReference type="PANTHER" id="PTHR42693:SF42">
    <property type="entry name" value="ARYLSULFATASE G"/>
    <property type="match status" value="1"/>
</dbReference>
<reference evidence="9" key="1">
    <citation type="submission" date="2015-02" db="EMBL/GenBank/DDBJ databases">
        <title>Description and complete genome sequence of the first cultured representative of the subdivision 5 of the Verrucomicrobia phylum.</title>
        <authorList>
            <person name="Spring S."/>
            <person name="Bunk B."/>
            <person name="Sproer C."/>
            <person name="Klenk H.-P."/>
        </authorList>
    </citation>
    <scope>NUCLEOTIDE SEQUENCE [LARGE SCALE GENOMIC DNA]</scope>
    <source>
        <strain evidence="9">L21-Fru-AB</strain>
    </source>
</reference>
<protein>
    <submittedName>
        <fullName evidence="8">Arylsulfatase</fullName>
        <ecNumber evidence="8">3.1.6.1</ecNumber>
    </submittedName>
</protein>
<evidence type="ECO:0000256" key="2">
    <source>
        <dbReference type="ARBA" id="ARBA00008779"/>
    </source>
</evidence>
<sequence length="489" mass="54295">MKRSDFLHMAFGAGALGVLRTNAAEKRPPNIVLILADDLGWADTGCYGNTYHRTPNIDRLAAQGMRFTDAYANAANCAPTRACLLTGRYVPRHGVYTVGPPERFDGHEQFLEYGERKLLACANPEAVPEDAILLPQPLRRAGYATALFGKVHALFRRGHVPHMHRIAAEDVEYIRRKGFDEAVVARSFDHLHASVVTEDGPAHSGELMSEVLSGRAARFIGDHRNRPFFLYLASILPHSPLKAPAERVANYERIPASETHDNPTYAAMVELLDRAVGRVLDALEEHGLAENTLVIFTSDNGGATGVYGKPWTVNGRITSNAPLRGQKGQFYEGGIRVPFIARCPGSIEAGAVCRTPVALTDLYPTFLELAGCGIPGRLDGRSLRPLLESRPERFPERPLFWHFPGYLPLRARPHSVVRRGDYKLIENFEDGSLELYNLREDLSERQNLAPSQPELCAELAALLRDWRRRTGARIPEPNPDFDPADEGVW</sequence>
<proteinExistence type="inferred from homology"/>
<evidence type="ECO:0000313" key="9">
    <source>
        <dbReference type="Proteomes" id="UP000035268"/>
    </source>
</evidence>
<accession>A0A0G3EI96</accession>
<keyword evidence="3" id="KW-0479">Metal-binding</keyword>
<dbReference type="EMBL" id="CP010904">
    <property type="protein sequence ID" value="AKJ65162.1"/>
    <property type="molecule type" value="Genomic_DNA"/>
</dbReference>
<keyword evidence="9" id="KW-1185">Reference proteome</keyword>
<dbReference type="EC" id="3.1.6.1" evidence="8"/>
<keyword evidence="6" id="KW-0106">Calcium</keyword>
<evidence type="ECO:0000256" key="4">
    <source>
        <dbReference type="ARBA" id="ARBA00022729"/>
    </source>
</evidence>
<dbReference type="OrthoDB" id="9783154at2"/>
<comment type="similarity">
    <text evidence="2">Belongs to the sulfatase family.</text>
</comment>
<dbReference type="RefSeq" id="WP_144413817.1">
    <property type="nucleotide sequence ID" value="NZ_CP010904.1"/>
</dbReference>
<dbReference type="GO" id="GO:0004065">
    <property type="term" value="F:arylsulfatase activity"/>
    <property type="evidence" value="ECO:0007669"/>
    <property type="project" value="UniProtKB-EC"/>
</dbReference>
<evidence type="ECO:0000256" key="6">
    <source>
        <dbReference type="ARBA" id="ARBA00022837"/>
    </source>
</evidence>
<dbReference type="Gene3D" id="3.40.720.10">
    <property type="entry name" value="Alkaline Phosphatase, subunit A"/>
    <property type="match status" value="1"/>
</dbReference>
<organism evidence="8 9">
    <name type="scientific">Kiritimatiella glycovorans</name>
    <dbReference type="NCBI Taxonomy" id="1307763"/>
    <lineage>
        <taxon>Bacteria</taxon>
        <taxon>Pseudomonadati</taxon>
        <taxon>Kiritimatiellota</taxon>
        <taxon>Kiritimatiellia</taxon>
        <taxon>Kiritimatiellales</taxon>
        <taxon>Kiritimatiellaceae</taxon>
        <taxon>Kiritimatiella</taxon>
    </lineage>
</organism>
<evidence type="ECO:0000259" key="7">
    <source>
        <dbReference type="Pfam" id="PF00884"/>
    </source>
</evidence>
<name>A0A0G3EI96_9BACT</name>
<dbReference type="KEGG" id="vbl:L21SP4_01927"/>
<reference evidence="8 9" key="2">
    <citation type="journal article" date="2016" name="ISME J.">
        <title>Characterization of the first cultured representative of Verrucomicrobia subdivision 5 indicates the proposal of a novel phylum.</title>
        <authorList>
            <person name="Spring S."/>
            <person name="Bunk B."/>
            <person name="Sproer C."/>
            <person name="Schumann P."/>
            <person name="Rohde M."/>
            <person name="Tindall B.J."/>
            <person name="Klenk H.P."/>
        </authorList>
    </citation>
    <scope>NUCLEOTIDE SEQUENCE [LARGE SCALE GENOMIC DNA]</scope>
    <source>
        <strain evidence="8 9">L21-Fru-AB</strain>
    </source>
</reference>
<dbReference type="InterPro" id="IPR017850">
    <property type="entry name" value="Alkaline_phosphatase_core_sf"/>
</dbReference>
<dbReference type="AlphaFoldDB" id="A0A0G3EI96"/>